<dbReference type="InterPro" id="IPR025460">
    <property type="entry name" value="DUF4280"/>
</dbReference>
<sequence>MGKAIVCQEAECECQNGTMPDKIVSISQHKQYVNDAEGEKKMIVSTMDIGQPFQKKTFGQCKLQPTPSGYKPCQPMITEWQDFYEKVTLDNGGNPILENSKATCPIAGAPCIRITFHGQTAEATQQHQEEADEDVMAQVNPLACEDTTVLEEVKHDINSVE</sequence>
<dbReference type="Pfam" id="PF14107">
    <property type="entry name" value="DUF4280"/>
    <property type="match status" value="1"/>
</dbReference>
<protein>
    <recommendedName>
        <fullName evidence="3">DUF4280 domain-containing protein</fullName>
    </recommendedName>
</protein>
<name>A0A918JYE4_9FLAO</name>
<dbReference type="EMBL" id="BMWS01000034">
    <property type="protein sequence ID" value="GGX32347.1"/>
    <property type="molecule type" value="Genomic_DNA"/>
</dbReference>
<dbReference type="Proteomes" id="UP000601108">
    <property type="component" value="Unassembled WGS sequence"/>
</dbReference>
<reference evidence="1 2" key="1">
    <citation type="journal article" date="2014" name="Int. J. Syst. Evol. Microbiol.">
        <title>Complete genome sequence of Corynebacterium casei LMG S-19264T (=DSM 44701T), isolated from a smear-ripened cheese.</title>
        <authorList>
            <consortium name="US DOE Joint Genome Institute (JGI-PGF)"/>
            <person name="Walter F."/>
            <person name="Albersmeier A."/>
            <person name="Kalinowski J."/>
            <person name="Ruckert C."/>
        </authorList>
    </citation>
    <scope>NUCLEOTIDE SEQUENCE [LARGE SCALE GENOMIC DNA]</scope>
    <source>
        <strain evidence="1 2">KCTC 12285</strain>
    </source>
</reference>
<comment type="caution">
    <text evidence="1">The sequence shown here is derived from an EMBL/GenBank/DDBJ whole genome shotgun (WGS) entry which is preliminary data.</text>
</comment>
<evidence type="ECO:0008006" key="3">
    <source>
        <dbReference type="Google" id="ProtNLM"/>
    </source>
</evidence>
<keyword evidence="2" id="KW-1185">Reference proteome</keyword>
<gene>
    <name evidence="1" type="ORF">GCM10007384_36500</name>
</gene>
<evidence type="ECO:0000313" key="2">
    <source>
        <dbReference type="Proteomes" id="UP000601108"/>
    </source>
</evidence>
<accession>A0A918JYE4</accession>
<dbReference type="AlphaFoldDB" id="A0A918JYE4"/>
<proteinExistence type="predicted"/>
<dbReference type="RefSeq" id="WP_027413630.1">
    <property type="nucleotide sequence ID" value="NZ_BMWS01000034.1"/>
</dbReference>
<organism evidence="1 2">
    <name type="scientific">Aquimarina muelleri</name>
    <dbReference type="NCBI Taxonomy" id="279356"/>
    <lineage>
        <taxon>Bacteria</taxon>
        <taxon>Pseudomonadati</taxon>
        <taxon>Bacteroidota</taxon>
        <taxon>Flavobacteriia</taxon>
        <taxon>Flavobacteriales</taxon>
        <taxon>Flavobacteriaceae</taxon>
        <taxon>Aquimarina</taxon>
    </lineage>
</organism>
<evidence type="ECO:0000313" key="1">
    <source>
        <dbReference type="EMBL" id="GGX32347.1"/>
    </source>
</evidence>